<accession>A0A401L3X4</accession>
<dbReference type="GO" id="GO:0008270">
    <property type="term" value="F:zinc ion binding"/>
    <property type="evidence" value="ECO:0007669"/>
    <property type="project" value="InterPro"/>
</dbReference>
<feature type="transmembrane region" description="Helical" evidence="10">
    <location>
        <begin position="538"/>
        <end position="560"/>
    </location>
</feature>
<feature type="transmembrane region" description="Helical" evidence="10">
    <location>
        <begin position="341"/>
        <end position="362"/>
    </location>
</feature>
<dbReference type="CDD" id="cd00067">
    <property type="entry name" value="GAL4"/>
    <property type="match status" value="1"/>
</dbReference>
<dbReference type="CDD" id="cd17502">
    <property type="entry name" value="MFS_Azr1_MDR_like"/>
    <property type="match status" value="1"/>
</dbReference>
<comment type="subcellular location">
    <subcellularLocation>
        <location evidence="1">Membrane</location>
        <topology evidence="1">Multi-pass membrane protein</topology>
    </subcellularLocation>
</comment>
<feature type="transmembrane region" description="Helical" evidence="10">
    <location>
        <begin position="408"/>
        <end position="426"/>
    </location>
</feature>
<comment type="caution">
    <text evidence="12">The sequence shown here is derived from an EMBL/GenBank/DDBJ whole genome shotgun (WGS) entry which is preliminary data.</text>
</comment>
<dbReference type="EMBL" id="BDHI01000028">
    <property type="protein sequence ID" value="GCB26251.1"/>
    <property type="molecule type" value="Genomic_DNA"/>
</dbReference>
<dbReference type="Pfam" id="PF07690">
    <property type="entry name" value="MFS_1"/>
    <property type="match status" value="1"/>
</dbReference>
<feature type="transmembrane region" description="Helical" evidence="10">
    <location>
        <begin position="273"/>
        <end position="292"/>
    </location>
</feature>
<sequence length="979" mass="106434">MSALSTNQDCTQAVCEKETVVEEVLSGSTSSSGIDVQHQTGTVGSPTYPPLAKTTLVALALYIAVFLVSLVCYGRLPVYLSSRTDSDYGLVQDRLIVATATPKITDNFHSIGDIGWYGSSYMLAASASQLTYGRIYTFYPIKWVFLLSIFIFEVGSAICGAAPSSFTLILGRAIAGLGTAGIYSGAVIIIALTVPLRLRPVFQGAVGAIIGISSVLGPILGGVFTTEVSWRWCFYINLPLGGLAVVAIFFLLDVPPPEKGDWSLREKFNQLDPVGNLLMAPAVTCLLLALQWGGTTYSWGNWRIIFLFIMFGTLFSIFAFAEYRLQEKAMVPPRIFKQRSVLAGIVFTMCTSASTMVMLYYLPIWFQAIKNVDAEKSGIMNLPLVLAMVVGSIGSGSLVSLLGYYNPFMFAGVVFMSVGAGLLSTFQPDTDHPQWIGYQIIFGFGLGLGVQQANVAVQTCLDPVDIPVGASLLMFSQQLNGAVFLAVAQNLFTNFLTSNLDDIEGIYATWVIASGATTIRKLVPPAKLAVVLKAYSDAIMKTFILALAMSCLALFPTLAMEWKNVKRVAKGIENGDDASGSIESKREPLKAHVNRAELKRSVSQQSDRGYIAGLTVVKLKCNGDLYGCERCQESSTDCTYRTPTPTSSTPLSLKHPASDLPAPPIKRRRTNGVGALRIHCPSPVGPSPRIQSPLVAPEPVFINSYQDWGQFCNMNTTEHPGLNLTLDDNMPCYPTAPLISEAHLRPSHLVSPAASHSSESGLSVFVRNPHTPVTSQGPFEHQGQPCKCIQSLADTLEKVGGDNDQRSTIDHSERLDYLLMSLHTGVDTCTRVLDCANCDICATNSMILMALIQQLAIRSSDLCDLLLSLQDKPQRTLPDDPADLEQEASVFIGRYQIQIEAVCRELVHTLANIHFRDLRRLLARLADLIGKKPRANKMLTEATETSEKASHILEGILVKRAADKAKNHELYGLITQRGP</sequence>
<keyword evidence="7" id="KW-0804">Transcription</keyword>
<dbReference type="PROSITE" id="PS50850">
    <property type="entry name" value="MFS"/>
    <property type="match status" value="1"/>
</dbReference>
<evidence type="ECO:0000256" key="4">
    <source>
        <dbReference type="ARBA" id="ARBA00022989"/>
    </source>
</evidence>
<dbReference type="FunFam" id="1.20.1250.20:FF:000196">
    <property type="entry name" value="MFS toxin efflux pump (AflT)"/>
    <property type="match status" value="1"/>
</dbReference>
<gene>
    <name evidence="12" type="ORF">AAWM_09136</name>
</gene>
<dbReference type="SUPFAM" id="SSF103473">
    <property type="entry name" value="MFS general substrate transporter"/>
    <property type="match status" value="1"/>
</dbReference>
<feature type="transmembrane region" description="Helical" evidence="10">
    <location>
        <begin position="201"/>
        <end position="220"/>
    </location>
</feature>
<evidence type="ECO:0000256" key="2">
    <source>
        <dbReference type="ARBA" id="ARBA00007520"/>
    </source>
</evidence>
<dbReference type="InterPro" id="IPR020846">
    <property type="entry name" value="MFS_dom"/>
</dbReference>
<dbReference type="InterPro" id="IPR036259">
    <property type="entry name" value="MFS_trans_sf"/>
</dbReference>
<evidence type="ECO:0000256" key="5">
    <source>
        <dbReference type="ARBA" id="ARBA00023015"/>
    </source>
</evidence>
<feature type="region of interest" description="Disordered" evidence="9">
    <location>
        <begin position="637"/>
        <end position="665"/>
    </location>
</feature>
<evidence type="ECO:0000256" key="9">
    <source>
        <dbReference type="SAM" id="MobiDB-lite"/>
    </source>
</evidence>
<feature type="compositionally biased region" description="Low complexity" evidence="9">
    <location>
        <begin position="642"/>
        <end position="653"/>
    </location>
</feature>
<feature type="domain" description="Major facilitator superfamily (MFS) profile" evidence="11">
    <location>
        <begin position="53"/>
        <end position="565"/>
    </location>
</feature>
<dbReference type="InterPro" id="IPR011701">
    <property type="entry name" value="MFS"/>
</dbReference>
<feature type="transmembrane region" description="Helical" evidence="10">
    <location>
        <begin position="382"/>
        <end position="401"/>
    </location>
</feature>
<evidence type="ECO:0000256" key="6">
    <source>
        <dbReference type="ARBA" id="ARBA00023136"/>
    </source>
</evidence>
<evidence type="ECO:0000256" key="10">
    <source>
        <dbReference type="SAM" id="Phobius"/>
    </source>
</evidence>
<evidence type="ECO:0000313" key="12">
    <source>
        <dbReference type="EMBL" id="GCB26251.1"/>
    </source>
</evidence>
<proteinExistence type="inferred from homology"/>
<dbReference type="Proteomes" id="UP000286921">
    <property type="component" value="Unassembled WGS sequence"/>
</dbReference>
<dbReference type="GO" id="GO:0022857">
    <property type="term" value="F:transmembrane transporter activity"/>
    <property type="evidence" value="ECO:0007669"/>
    <property type="project" value="InterPro"/>
</dbReference>
<feature type="transmembrane region" description="Helical" evidence="10">
    <location>
        <begin position="304"/>
        <end position="321"/>
    </location>
</feature>
<keyword evidence="4 10" id="KW-1133">Transmembrane helix</keyword>
<organism evidence="12 13">
    <name type="scientific">Aspergillus awamori</name>
    <name type="common">Black koji mold</name>
    <dbReference type="NCBI Taxonomy" id="105351"/>
    <lineage>
        <taxon>Eukaryota</taxon>
        <taxon>Fungi</taxon>
        <taxon>Dikarya</taxon>
        <taxon>Ascomycota</taxon>
        <taxon>Pezizomycotina</taxon>
        <taxon>Eurotiomycetes</taxon>
        <taxon>Eurotiomycetidae</taxon>
        <taxon>Eurotiales</taxon>
        <taxon>Aspergillaceae</taxon>
        <taxon>Aspergillus</taxon>
    </lineage>
</organism>
<feature type="transmembrane region" description="Helical" evidence="10">
    <location>
        <begin position="143"/>
        <end position="163"/>
    </location>
</feature>
<dbReference type="GO" id="GO:0005886">
    <property type="term" value="C:plasma membrane"/>
    <property type="evidence" value="ECO:0007669"/>
    <property type="project" value="TreeGrafter"/>
</dbReference>
<dbReference type="AlphaFoldDB" id="A0A401L3X4"/>
<keyword evidence="13" id="KW-1185">Reference proteome</keyword>
<keyword evidence="3 10" id="KW-0812">Transmembrane</keyword>
<reference evidence="12 13" key="1">
    <citation type="submission" date="2016-09" db="EMBL/GenBank/DDBJ databases">
        <title>Aspergillus awamori IFM 58123T.</title>
        <authorList>
            <person name="Kusuya Y."/>
            <person name="Shimizu M."/>
            <person name="Takahashi H."/>
            <person name="Yaguchi T."/>
        </authorList>
    </citation>
    <scope>NUCLEOTIDE SEQUENCE [LARGE SCALE GENOMIC DNA]</scope>
    <source>
        <strain evidence="12 13">IFM 58123</strain>
    </source>
</reference>
<dbReference type="PANTHER" id="PTHR23501:SF201">
    <property type="entry name" value="MFS AFLATOXIN EFFLUX PUMP"/>
    <property type="match status" value="1"/>
</dbReference>
<feature type="transmembrane region" description="Helical" evidence="10">
    <location>
        <begin position="56"/>
        <end position="76"/>
    </location>
</feature>
<feature type="transmembrane region" description="Helical" evidence="10">
    <location>
        <begin position="232"/>
        <end position="252"/>
    </location>
</feature>
<evidence type="ECO:0000256" key="7">
    <source>
        <dbReference type="ARBA" id="ARBA00023163"/>
    </source>
</evidence>
<dbReference type="Gene3D" id="1.20.1250.20">
    <property type="entry name" value="MFS general substrate transporter like domains"/>
    <property type="match status" value="2"/>
</dbReference>
<name>A0A401L3X4_ASPAW</name>
<evidence type="ECO:0000256" key="1">
    <source>
        <dbReference type="ARBA" id="ARBA00004141"/>
    </source>
</evidence>
<protein>
    <submittedName>
        <fullName evidence="12">Putative HC-toxin efflux carrier TOXA</fullName>
    </submittedName>
</protein>
<evidence type="ECO:0000313" key="13">
    <source>
        <dbReference type="Proteomes" id="UP000286921"/>
    </source>
</evidence>
<keyword evidence="5" id="KW-0805">Transcription regulation</keyword>
<evidence type="ECO:0000259" key="11">
    <source>
        <dbReference type="PROSITE" id="PS50850"/>
    </source>
</evidence>
<dbReference type="PANTHER" id="PTHR23501">
    <property type="entry name" value="MAJOR FACILITATOR SUPERFAMILY"/>
    <property type="match status" value="1"/>
</dbReference>
<dbReference type="FunFam" id="1.20.1720.10:FF:000012">
    <property type="entry name" value="MFS toxin efflux pump (AflT)"/>
    <property type="match status" value="1"/>
</dbReference>
<dbReference type="InterPro" id="IPR001138">
    <property type="entry name" value="Zn2Cys6_DnaBD"/>
</dbReference>
<evidence type="ECO:0000256" key="3">
    <source>
        <dbReference type="ARBA" id="ARBA00022692"/>
    </source>
</evidence>
<feature type="transmembrane region" description="Helical" evidence="10">
    <location>
        <begin position="169"/>
        <end position="194"/>
    </location>
</feature>
<evidence type="ECO:0000256" key="8">
    <source>
        <dbReference type="ARBA" id="ARBA00023242"/>
    </source>
</evidence>
<comment type="similarity">
    <text evidence="2">Belongs to the major facilitator superfamily. TCR/Tet family.</text>
</comment>
<keyword evidence="6 10" id="KW-0472">Membrane</keyword>
<keyword evidence="8" id="KW-0539">Nucleus</keyword>
<dbReference type="GO" id="GO:0000981">
    <property type="term" value="F:DNA-binding transcription factor activity, RNA polymerase II-specific"/>
    <property type="evidence" value="ECO:0007669"/>
    <property type="project" value="InterPro"/>
</dbReference>